<feature type="transmembrane region" description="Helical" evidence="16">
    <location>
        <begin position="495"/>
        <end position="514"/>
    </location>
</feature>
<evidence type="ECO:0000256" key="10">
    <source>
        <dbReference type="ARBA" id="ARBA00022777"/>
    </source>
</evidence>
<gene>
    <name evidence="21" type="primary">ptk_1</name>
    <name evidence="21" type="ORF">NCTC13560_00509</name>
    <name evidence="20" type="ORF">SAMN05421682_11368</name>
</gene>
<evidence type="ECO:0000256" key="1">
    <source>
        <dbReference type="ARBA" id="ARBA00004429"/>
    </source>
</evidence>
<dbReference type="PANTHER" id="PTHR32309">
    <property type="entry name" value="TYROSINE-PROTEIN KINASE"/>
    <property type="match status" value="1"/>
</dbReference>
<keyword evidence="7 21" id="KW-0808">Transferase</keyword>
<evidence type="ECO:0000256" key="4">
    <source>
        <dbReference type="ARBA" id="ARBA00011903"/>
    </source>
</evidence>
<dbReference type="OrthoDB" id="9794577at2"/>
<dbReference type="Gene3D" id="3.40.50.300">
    <property type="entry name" value="P-loop containing nucleotide triphosphate hydrolases"/>
    <property type="match status" value="1"/>
</dbReference>
<dbReference type="EMBL" id="FTMF01000013">
    <property type="protein sequence ID" value="SIR14892.1"/>
    <property type="molecule type" value="Genomic_DNA"/>
</dbReference>
<dbReference type="Pfam" id="PF02706">
    <property type="entry name" value="Wzz"/>
    <property type="match status" value="1"/>
</dbReference>
<evidence type="ECO:0000256" key="12">
    <source>
        <dbReference type="ARBA" id="ARBA00022989"/>
    </source>
</evidence>
<evidence type="ECO:0000259" key="19">
    <source>
        <dbReference type="Pfam" id="PF13807"/>
    </source>
</evidence>
<dbReference type="AlphaFoldDB" id="A0A381F532"/>
<keyword evidence="5" id="KW-1003">Cell membrane</keyword>
<evidence type="ECO:0000313" key="22">
    <source>
        <dbReference type="Proteomes" id="UP000185725"/>
    </source>
</evidence>
<accession>A0A381F532</accession>
<reference evidence="20 22" key="1">
    <citation type="submission" date="2017-01" db="EMBL/GenBank/DDBJ databases">
        <authorList>
            <person name="Varghese N."/>
            <person name="Submissions S."/>
        </authorList>
    </citation>
    <scope>NUCLEOTIDE SEQUENCE [LARGE SCALE GENOMIC DNA]</scope>
    <source>
        <strain evidence="20 22">ATCC 27950</strain>
    </source>
</reference>
<dbReference type="Pfam" id="PF13614">
    <property type="entry name" value="AAA_31"/>
    <property type="match status" value="1"/>
</dbReference>
<comment type="subcellular location">
    <subcellularLocation>
        <location evidence="1">Cell inner membrane</location>
        <topology evidence="1">Multi-pass membrane protein</topology>
    </subcellularLocation>
</comment>
<dbReference type="Pfam" id="PF13807">
    <property type="entry name" value="GNVR"/>
    <property type="match status" value="1"/>
</dbReference>
<dbReference type="InterPro" id="IPR027417">
    <property type="entry name" value="P-loop_NTPase"/>
</dbReference>
<dbReference type="NCBIfam" id="TIGR01007">
    <property type="entry name" value="eps_fam"/>
    <property type="match status" value="1"/>
</dbReference>
<dbReference type="SUPFAM" id="SSF52540">
    <property type="entry name" value="P-loop containing nucleoside triphosphate hydrolases"/>
    <property type="match status" value="1"/>
</dbReference>
<dbReference type="KEGG" id="cil:EG358_16250"/>
<dbReference type="EMBL" id="UFVS01000001">
    <property type="protein sequence ID" value="SUX41709.1"/>
    <property type="molecule type" value="Genomic_DNA"/>
</dbReference>
<keyword evidence="11" id="KW-0067">ATP-binding</keyword>
<feature type="domain" description="AAA" evidence="18">
    <location>
        <begin position="581"/>
        <end position="723"/>
    </location>
</feature>
<dbReference type="InterPro" id="IPR003856">
    <property type="entry name" value="LPS_length_determ_N"/>
</dbReference>
<dbReference type="InterPro" id="IPR005702">
    <property type="entry name" value="Wzc-like_C"/>
</dbReference>
<proteinExistence type="inferred from homology"/>
<comment type="similarity">
    <text evidence="3">Belongs to the etk/wzc family.</text>
</comment>
<dbReference type="InterPro" id="IPR050445">
    <property type="entry name" value="Bact_polysacc_biosynth/exp"/>
</dbReference>
<comment type="catalytic activity">
    <reaction evidence="15">
        <text>L-tyrosyl-[protein] + ATP = O-phospho-L-tyrosyl-[protein] + ADP + H(+)</text>
        <dbReference type="Rhea" id="RHEA:10596"/>
        <dbReference type="Rhea" id="RHEA-COMP:10136"/>
        <dbReference type="Rhea" id="RHEA-COMP:20101"/>
        <dbReference type="ChEBI" id="CHEBI:15378"/>
        <dbReference type="ChEBI" id="CHEBI:30616"/>
        <dbReference type="ChEBI" id="CHEBI:46858"/>
        <dbReference type="ChEBI" id="CHEBI:61978"/>
        <dbReference type="ChEBI" id="CHEBI:456216"/>
        <dbReference type="EC" id="2.7.10.2"/>
    </reaction>
</comment>
<evidence type="ECO:0000256" key="5">
    <source>
        <dbReference type="ARBA" id="ARBA00022475"/>
    </source>
</evidence>
<sequence>MYKAKQKEINVGEIIKPYISKWWWFLLSVLLMILFGIFYIKTVAPVYNIQSSVLIKDAKKMSSASGDFSVLQSLGGLSSMGTNSIENEIEIFKSKQIVSDVLKKQNLQTSLYVKQGLHHLELYKSSAPIKVIVVNEKEVEQGPKKPIEINLKGNSFVLSSKEWDQEIKGEYNRTINLPFANIIVTKNPDFKPSTLNKLDKNHLFLNYSTFEATVDSYQEALQVNLVEREATVIALSIASQNKEKGKDFLNNLVYEYNHDAVKDKNKESEKTTQFIDDRIVIISKELGDVEDKKENYKSQNNIVDLQTEARINLQTKEVTKSKLLTLGTQLELQNILLNFLNNKDLKEVLPVNIGIENGDAAKSILEYNTLVMRRNNLLQNATPENPMVKEADAQLQAMKSSIRQSLSKSITAINLAKNAAESELNNSEVKIGSIPAQEKVFRNIERQQQLKESLYLLLLQKREEAAISMAITVEKARIVDSAYVLKKLVAPQTKVILLIAVLIGLLIPAVYIYLKILLNTTITNKNDVAKLSSTKVLVELPHINKGDNDTVQLNDLSPLAEAFRILITNFKFLLPKKDSSKIIYVTSTVKGEGKTFVSVNLALTLATPKHKVLLIGADIRNPQLQRYNIEKKNAKGLTDFLYDPEIELSEIIHQSKRNNNCDVIFSGTIPPNPTELLSNGNFKKLLDIFGNQYDYIIIDTAPIMLVTDTLLYSEYSDLVLYVVRSEVTRKDFIEFSNNLIAEQQLKNVGFVINDVSANNFGYGNKYGYGYSAMEKKWLQKLKDKLF</sequence>
<evidence type="ECO:0000256" key="11">
    <source>
        <dbReference type="ARBA" id="ARBA00022840"/>
    </source>
</evidence>
<keyword evidence="12 16" id="KW-1133">Transmembrane helix</keyword>
<dbReference type="CDD" id="cd05387">
    <property type="entry name" value="BY-kinase"/>
    <property type="match status" value="1"/>
</dbReference>
<dbReference type="Proteomes" id="UP000255231">
    <property type="component" value="Unassembled WGS sequence"/>
</dbReference>
<feature type="transmembrane region" description="Helical" evidence="16">
    <location>
        <begin position="22"/>
        <end position="40"/>
    </location>
</feature>
<evidence type="ECO:0000313" key="23">
    <source>
        <dbReference type="Proteomes" id="UP000255231"/>
    </source>
</evidence>
<protein>
    <recommendedName>
        <fullName evidence="4">non-specific protein-tyrosine kinase</fullName>
        <ecNumber evidence="4">2.7.10.2</ecNumber>
    </recommendedName>
</protein>
<evidence type="ECO:0000313" key="20">
    <source>
        <dbReference type="EMBL" id="SIR14892.1"/>
    </source>
</evidence>
<dbReference type="RefSeq" id="WP_076562103.1">
    <property type="nucleotide sequence ID" value="NZ_CP033929.1"/>
</dbReference>
<evidence type="ECO:0000313" key="21">
    <source>
        <dbReference type="EMBL" id="SUX41709.1"/>
    </source>
</evidence>
<evidence type="ECO:0000256" key="13">
    <source>
        <dbReference type="ARBA" id="ARBA00023136"/>
    </source>
</evidence>
<keyword evidence="8 16" id="KW-0812">Transmembrane</keyword>
<reference evidence="21 23" key="2">
    <citation type="submission" date="2018-06" db="EMBL/GenBank/DDBJ databases">
        <authorList>
            <consortium name="Pathogen Informatics"/>
            <person name="Doyle S."/>
        </authorList>
    </citation>
    <scope>NUCLEOTIDE SEQUENCE [LARGE SCALE GENOMIC DNA]</scope>
    <source>
        <strain evidence="21 23">NCTC13560</strain>
    </source>
</reference>
<evidence type="ECO:0000256" key="9">
    <source>
        <dbReference type="ARBA" id="ARBA00022741"/>
    </source>
</evidence>
<evidence type="ECO:0000256" key="7">
    <source>
        <dbReference type="ARBA" id="ARBA00022679"/>
    </source>
</evidence>
<evidence type="ECO:0000256" key="3">
    <source>
        <dbReference type="ARBA" id="ARBA00008883"/>
    </source>
</evidence>
<dbReference type="EC" id="2.7.10.2" evidence="4"/>
<evidence type="ECO:0000256" key="2">
    <source>
        <dbReference type="ARBA" id="ARBA00007316"/>
    </source>
</evidence>
<organism evidence="21 23">
    <name type="scientific">Chryseobacterium indoltheticum</name>
    <dbReference type="NCBI Taxonomy" id="254"/>
    <lineage>
        <taxon>Bacteria</taxon>
        <taxon>Pseudomonadati</taxon>
        <taxon>Bacteroidota</taxon>
        <taxon>Flavobacteriia</taxon>
        <taxon>Flavobacteriales</taxon>
        <taxon>Weeksellaceae</taxon>
        <taxon>Chryseobacterium group</taxon>
        <taxon>Chryseobacterium</taxon>
    </lineage>
</organism>
<dbReference type="GeneID" id="303675255"/>
<dbReference type="InterPro" id="IPR025669">
    <property type="entry name" value="AAA_dom"/>
</dbReference>
<evidence type="ECO:0000256" key="8">
    <source>
        <dbReference type="ARBA" id="ARBA00022692"/>
    </source>
</evidence>
<evidence type="ECO:0000256" key="16">
    <source>
        <dbReference type="SAM" id="Phobius"/>
    </source>
</evidence>
<evidence type="ECO:0000259" key="18">
    <source>
        <dbReference type="Pfam" id="PF13614"/>
    </source>
</evidence>
<name>A0A381F532_9FLAO</name>
<keyword evidence="22" id="KW-1185">Reference proteome</keyword>
<comment type="similarity">
    <text evidence="2">Belongs to the CpsD/CapB family.</text>
</comment>
<keyword evidence="6" id="KW-0997">Cell inner membrane</keyword>
<dbReference type="GO" id="GO:0004715">
    <property type="term" value="F:non-membrane spanning protein tyrosine kinase activity"/>
    <property type="evidence" value="ECO:0007669"/>
    <property type="project" value="UniProtKB-EC"/>
</dbReference>
<evidence type="ECO:0000259" key="17">
    <source>
        <dbReference type="Pfam" id="PF02706"/>
    </source>
</evidence>
<keyword evidence="14" id="KW-0829">Tyrosine-protein kinase</keyword>
<feature type="domain" description="Tyrosine-protein kinase G-rich" evidence="19">
    <location>
        <begin position="438"/>
        <end position="515"/>
    </location>
</feature>
<evidence type="ECO:0000256" key="14">
    <source>
        <dbReference type="ARBA" id="ARBA00023137"/>
    </source>
</evidence>
<dbReference type="GO" id="GO:0005524">
    <property type="term" value="F:ATP binding"/>
    <property type="evidence" value="ECO:0007669"/>
    <property type="project" value="UniProtKB-KW"/>
</dbReference>
<keyword evidence="9" id="KW-0547">Nucleotide-binding</keyword>
<feature type="domain" description="Polysaccharide chain length determinant N-terminal" evidence="17">
    <location>
        <begin position="8"/>
        <end position="104"/>
    </location>
</feature>
<dbReference type="GO" id="GO:0005886">
    <property type="term" value="C:plasma membrane"/>
    <property type="evidence" value="ECO:0007669"/>
    <property type="project" value="UniProtKB-SubCell"/>
</dbReference>
<keyword evidence="13 16" id="KW-0472">Membrane</keyword>
<keyword evidence="10 21" id="KW-0418">Kinase</keyword>
<dbReference type="PANTHER" id="PTHR32309:SF13">
    <property type="entry name" value="FERRIC ENTEROBACTIN TRANSPORT PROTEIN FEPE"/>
    <property type="match status" value="1"/>
</dbReference>
<dbReference type="Proteomes" id="UP000185725">
    <property type="component" value="Unassembled WGS sequence"/>
</dbReference>
<evidence type="ECO:0000256" key="15">
    <source>
        <dbReference type="ARBA" id="ARBA00051245"/>
    </source>
</evidence>
<dbReference type="InterPro" id="IPR032807">
    <property type="entry name" value="GNVR"/>
</dbReference>
<evidence type="ECO:0000256" key="6">
    <source>
        <dbReference type="ARBA" id="ARBA00022519"/>
    </source>
</evidence>